<keyword evidence="5" id="KW-0175">Coiled coil</keyword>
<name>A0A090XBN3_IXORI</name>
<keyword evidence="6" id="KW-0812">Transmembrane</keyword>
<sequence length="74" mass="8500">MSTTSKVVLAASVVASLGTIFYVHYKQEVERAELHEGAIKDVERQRMRQIENLHVLQRQKDLTKELAQQAKNVH</sequence>
<evidence type="ECO:0000256" key="2">
    <source>
        <dbReference type="ARBA" id="ARBA00008197"/>
    </source>
</evidence>
<feature type="transmembrane region" description="Helical" evidence="6">
    <location>
        <begin position="7"/>
        <end position="25"/>
    </location>
</feature>
<evidence type="ECO:0000256" key="5">
    <source>
        <dbReference type="SAM" id="Coils"/>
    </source>
</evidence>
<dbReference type="EMBL" id="GBIH01000303">
    <property type="protein sequence ID" value="JAC94407.1"/>
    <property type="molecule type" value="mRNA"/>
</dbReference>
<dbReference type="AlphaFoldDB" id="A0A090XBN3"/>
<evidence type="ECO:0000256" key="1">
    <source>
        <dbReference type="ARBA" id="ARBA00004173"/>
    </source>
</evidence>
<organism evidence="7">
    <name type="scientific">Ixodes ricinus</name>
    <name type="common">Common tick</name>
    <name type="synonym">Acarus ricinus</name>
    <dbReference type="NCBI Taxonomy" id="34613"/>
    <lineage>
        <taxon>Eukaryota</taxon>
        <taxon>Metazoa</taxon>
        <taxon>Ecdysozoa</taxon>
        <taxon>Arthropoda</taxon>
        <taxon>Chelicerata</taxon>
        <taxon>Arachnida</taxon>
        <taxon>Acari</taxon>
        <taxon>Parasitiformes</taxon>
        <taxon>Ixodida</taxon>
        <taxon>Ixodoidea</taxon>
        <taxon>Ixodidae</taxon>
        <taxon>Ixodinae</taxon>
        <taxon>Ixodes</taxon>
    </lineage>
</organism>
<evidence type="ECO:0000256" key="3">
    <source>
        <dbReference type="ARBA" id="ARBA00022946"/>
    </source>
</evidence>
<dbReference type="PANTHER" id="PTHR28163">
    <property type="entry name" value="PROTEIN PET117 HOMOLOG, MITOCHONDRIAL"/>
    <property type="match status" value="1"/>
</dbReference>
<comment type="subcellular location">
    <subcellularLocation>
        <location evidence="1">Mitochondrion</location>
    </subcellularLocation>
</comment>
<keyword evidence="6" id="KW-0472">Membrane</keyword>
<feature type="coiled-coil region" evidence="5">
    <location>
        <begin position="25"/>
        <end position="59"/>
    </location>
</feature>
<dbReference type="Pfam" id="PF15786">
    <property type="entry name" value="PET117"/>
    <property type="match status" value="1"/>
</dbReference>
<accession>A0A090XBN3</accession>
<keyword evidence="3" id="KW-0809">Transit peptide</keyword>
<dbReference type="InterPro" id="IPR031568">
    <property type="entry name" value="Pet117"/>
</dbReference>
<protein>
    <submittedName>
        <fullName evidence="7">Uncharacterized protein</fullName>
    </submittedName>
</protein>
<keyword evidence="6" id="KW-1133">Transmembrane helix</keyword>
<evidence type="ECO:0000256" key="6">
    <source>
        <dbReference type="SAM" id="Phobius"/>
    </source>
</evidence>
<dbReference type="GO" id="GO:0033617">
    <property type="term" value="P:mitochondrial respiratory chain complex IV assembly"/>
    <property type="evidence" value="ECO:0007669"/>
    <property type="project" value="TreeGrafter"/>
</dbReference>
<keyword evidence="4" id="KW-0496">Mitochondrion</keyword>
<dbReference type="PANTHER" id="PTHR28163:SF1">
    <property type="entry name" value="PROTEIN PET117 HOMOLOG, MITOCHONDRIAL"/>
    <property type="match status" value="1"/>
</dbReference>
<reference evidence="7" key="1">
    <citation type="journal article" date="2015" name="PLoS Negl. Trop. Dis.">
        <title>Deep Sequencing Analysis of the Ixodes ricinus Haemocytome.</title>
        <authorList>
            <person name="Kotsyfakis M."/>
            <person name="Kopacek P."/>
            <person name="Franta Z."/>
            <person name="Pedra J.H."/>
            <person name="Ribeiro J.M."/>
        </authorList>
    </citation>
    <scope>NUCLEOTIDE SEQUENCE</scope>
</reference>
<evidence type="ECO:0000313" key="7">
    <source>
        <dbReference type="EMBL" id="JAC94407.1"/>
    </source>
</evidence>
<dbReference type="GO" id="GO:0005739">
    <property type="term" value="C:mitochondrion"/>
    <property type="evidence" value="ECO:0007669"/>
    <property type="project" value="UniProtKB-SubCell"/>
</dbReference>
<proteinExistence type="evidence at transcript level"/>
<evidence type="ECO:0000256" key="4">
    <source>
        <dbReference type="ARBA" id="ARBA00023128"/>
    </source>
</evidence>
<comment type="similarity">
    <text evidence="2">Belongs to the PET117 family.</text>
</comment>